<dbReference type="GO" id="GO:0046872">
    <property type="term" value="F:metal ion binding"/>
    <property type="evidence" value="ECO:0007669"/>
    <property type="project" value="UniProtKB-KW"/>
</dbReference>
<dbReference type="InterPro" id="IPR023867">
    <property type="entry name" value="Sulphatase_maturase_rSAM"/>
</dbReference>
<evidence type="ECO:0000256" key="2">
    <source>
        <dbReference type="ARBA" id="ARBA00022691"/>
    </source>
</evidence>
<accession>A0A2X2YSE6</accession>
<sequence>MAKPASSRCNLDCHYCFYIDKPSQPVMDDATLEAFICQHIAAQPVDDVLFAWQGGEPTLCGLDFFHRVVALQKCYGEGKCIQNTFQTNGILLSDEWCRFLRDNGWLVGISLDGPPIYMMLTALAVVENQRIIRWWKR</sequence>
<dbReference type="Proteomes" id="UP000251584">
    <property type="component" value="Unassembled WGS sequence"/>
</dbReference>
<dbReference type="Gene3D" id="3.20.20.70">
    <property type="entry name" value="Aldolase class I"/>
    <property type="match status" value="1"/>
</dbReference>
<dbReference type="GO" id="GO:0051536">
    <property type="term" value="F:iron-sulfur cluster binding"/>
    <property type="evidence" value="ECO:0007669"/>
    <property type="project" value="UniProtKB-KW"/>
</dbReference>
<dbReference type="GO" id="GO:0016491">
    <property type="term" value="F:oxidoreductase activity"/>
    <property type="evidence" value="ECO:0007669"/>
    <property type="project" value="InterPro"/>
</dbReference>
<dbReference type="EMBL" id="UAVY01000010">
    <property type="protein sequence ID" value="SQB40659.1"/>
    <property type="molecule type" value="Genomic_DNA"/>
</dbReference>
<dbReference type="SFLD" id="SFLDG01386">
    <property type="entry name" value="main_SPASM_domain-containing"/>
    <property type="match status" value="1"/>
</dbReference>
<dbReference type="PANTHER" id="PTHR43273:SF3">
    <property type="entry name" value="ANAEROBIC SULFATASE-MATURATING ENZYME HOMOLOG ASLB-RELATED"/>
    <property type="match status" value="1"/>
</dbReference>
<dbReference type="SFLD" id="SFLDS00029">
    <property type="entry name" value="Radical_SAM"/>
    <property type="match status" value="1"/>
</dbReference>
<dbReference type="SFLD" id="SFLDG01067">
    <property type="entry name" value="SPASM/twitch_domain_containing"/>
    <property type="match status" value="1"/>
</dbReference>
<comment type="similarity">
    <text evidence="6">Belongs to the radical SAM superfamily. Anaerobic sulfatase-maturating enzyme family.</text>
</comment>
<keyword evidence="2" id="KW-0949">S-adenosyl-L-methionine</keyword>
<keyword evidence="3" id="KW-0479">Metal-binding</keyword>
<dbReference type="SUPFAM" id="SSF102114">
    <property type="entry name" value="Radical SAM enzymes"/>
    <property type="match status" value="1"/>
</dbReference>
<dbReference type="InterPro" id="IPR013785">
    <property type="entry name" value="Aldolase_TIM"/>
</dbReference>
<comment type="cofactor">
    <cofactor evidence="1">
        <name>[4Fe-4S] cluster</name>
        <dbReference type="ChEBI" id="CHEBI:49883"/>
    </cofactor>
</comment>
<evidence type="ECO:0000256" key="6">
    <source>
        <dbReference type="ARBA" id="ARBA00023601"/>
    </source>
</evidence>
<dbReference type="InterPro" id="IPR007197">
    <property type="entry name" value="rSAM"/>
</dbReference>
<organism evidence="8 9">
    <name type="scientific">Citrobacter koseri</name>
    <name type="common">Citrobacter diversus</name>
    <dbReference type="NCBI Taxonomy" id="545"/>
    <lineage>
        <taxon>Bacteria</taxon>
        <taxon>Pseudomonadati</taxon>
        <taxon>Pseudomonadota</taxon>
        <taxon>Gammaproteobacteria</taxon>
        <taxon>Enterobacterales</taxon>
        <taxon>Enterobacteriaceae</taxon>
        <taxon>Citrobacter</taxon>
    </lineage>
</organism>
<gene>
    <name evidence="8" type="primary">aslB_2</name>
    <name evidence="8" type="ORF">NCTC10786_05766</name>
</gene>
<evidence type="ECO:0000256" key="1">
    <source>
        <dbReference type="ARBA" id="ARBA00001966"/>
    </source>
</evidence>
<dbReference type="AlphaFoldDB" id="A0A2X2YSE6"/>
<name>A0A2X2YSE6_CITKO</name>
<evidence type="ECO:0000256" key="3">
    <source>
        <dbReference type="ARBA" id="ARBA00022723"/>
    </source>
</evidence>
<evidence type="ECO:0000313" key="8">
    <source>
        <dbReference type="EMBL" id="SQB40659.1"/>
    </source>
</evidence>
<keyword evidence="4" id="KW-0408">Iron</keyword>
<evidence type="ECO:0000259" key="7">
    <source>
        <dbReference type="Pfam" id="PF04055"/>
    </source>
</evidence>
<proteinExistence type="inferred from homology"/>
<dbReference type="PANTHER" id="PTHR43273">
    <property type="entry name" value="ANAEROBIC SULFATASE-MATURATING ENZYME HOMOLOG ASLB-RELATED"/>
    <property type="match status" value="1"/>
</dbReference>
<evidence type="ECO:0000256" key="4">
    <source>
        <dbReference type="ARBA" id="ARBA00023004"/>
    </source>
</evidence>
<feature type="domain" description="Radical SAM core" evidence="7">
    <location>
        <begin position="6"/>
        <end position="115"/>
    </location>
</feature>
<evidence type="ECO:0000313" key="9">
    <source>
        <dbReference type="Proteomes" id="UP000251584"/>
    </source>
</evidence>
<dbReference type="CDD" id="cd01335">
    <property type="entry name" value="Radical_SAM"/>
    <property type="match status" value="1"/>
</dbReference>
<evidence type="ECO:0000256" key="5">
    <source>
        <dbReference type="ARBA" id="ARBA00023014"/>
    </source>
</evidence>
<dbReference type="Pfam" id="PF04055">
    <property type="entry name" value="Radical_SAM"/>
    <property type="match status" value="1"/>
</dbReference>
<reference evidence="8 9" key="1">
    <citation type="submission" date="2018-06" db="EMBL/GenBank/DDBJ databases">
        <authorList>
            <consortium name="Pathogen Informatics"/>
            <person name="Doyle S."/>
        </authorList>
    </citation>
    <scope>NUCLEOTIDE SEQUENCE [LARGE SCALE GENOMIC DNA]</scope>
    <source>
        <strain evidence="8 9">NCTC10786</strain>
    </source>
</reference>
<dbReference type="InterPro" id="IPR058240">
    <property type="entry name" value="rSAM_sf"/>
</dbReference>
<keyword evidence="5" id="KW-0411">Iron-sulfur</keyword>
<protein>
    <submittedName>
        <fullName evidence="8">Arylsulfatase</fullName>
    </submittedName>
</protein>